<name>A0A7T8GNX9_CALRO</name>
<reference evidence="12" key="1">
    <citation type="submission" date="2021-01" db="EMBL/GenBank/DDBJ databases">
        <title>Caligus Genome Assembly.</title>
        <authorList>
            <person name="Gallardo-Escarate C."/>
        </authorList>
    </citation>
    <scope>NUCLEOTIDE SEQUENCE [LARGE SCALE GENOMIC DNA]</scope>
</reference>
<dbReference type="InterPro" id="IPR013087">
    <property type="entry name" value="Znf_C2H2_type"/>
</dbReference>
<keyword evidence="3" id="KW-0677">Repeat</keyword>
<evidence type="ECO:0000313" key="12">
    <source>
        <dbReference type="Proteomes" id="UP000595437"/>
    </source>
</evidence>
<keyword evidence="6" id="KW-0539">Nucleus</keyword>
<evidence type="ECO:0000256" key="4">
    <source>
        <dbReference type="ARBA" id="ARBA00022771"/>
    </source>
</evidence>
<keyword evidence="4 7" id="KW-0863">Zinc-finger</keyword>
<dbReference type="EMBL" id="CP045907">
    <property type="protein sequence ID" value="QQP35248.1"/>
    <property type="molecule type" value="Genomic_DNA"/>
</dbReference>
<dbReference type="PANTHER" id="PTHR23226:SF416">
    <property type="entry name" value="FI01424P"/>
    <property type="match status" value="1"/>
</dbReference>
<evidence type="ECO:0000256" key="7">
    <source>
        <dbReference type="PROSITE-ProRule" id="PRU00042"/>
    </source>
</evidence>
<dbReference type="PROSITE" id="PS00028">
    <property type="entry name" value="ZINC_FINGER_C2H2_1"/>
    <property type="match status" value="4"/>
</dbReference>
<feature type="domain" description="C2H2-type" evidence="10">
    <location>
        <begin position="466"/>
        <end position="494"/>
    </location>
</feature>
<dbReference type="GO" id="GO:0000981">
    <property type="term" value="F:DNA-binding transcription factor activity, RNA polymerase II-specific"/>
    <property type="evidence" value="ECO:0007669"/>
    <property type="project" value="TreeGrafter"/>
</dbReference>
<gene>
    <name evidence="11" type="ORF">FKW44_023416</name>
</gene>
<evidence type="ECO:0000259" key="9">
    <source>
        <dbReference type="PROSITE" id="PS50097"/>
    </source>
</evidence>
<dbReference type="Gene3D" id="3.30.710.10">
    <property type="entry name" value="Potassium Channel Kv1.1, Chain A"/>
    <property type="match status" value="1"/>
</dbReference>
<dbReference type="OrthoDB" id="3437960at2759"/>
<dbReference type="PANTHER" id="PTHR23226">
    <property type="entry name" value="ZINC FINGER AND SCAN DOMAIN-CONTAINING"/>
    <property type="match status" value="1"/>
</dbReference>
<feature type="compositionally biased region" description="Polar residues" evidence="8">
    <location>
        <begin position="743"/>
        <end position="755"/>
    </location>
</feature>
<dbReference type="SMART" id="SM00355">
    <property type="entry name" value="ZnF_C2H2"/>
    <property type="match status" value="4"/>
</dbReference>
<evidence type="ECO:0000256" key="6">
    <source>
        <dbReference type="ARBA" id="ARBA00023242"/>
    </source>
</evidence>
<dbReference type="InterPro" id="IPR036236">
    <property type="entry name" value="Znf_C2H2_sf"/>
</dbReference>
<dbReference type="Proteomes" id="UP000595437">
    <property type="component" value="Chromosome 18"/>
</dbReference>
<feature type="compositionally biased region" description="Low complexity" evidence="8">
    <location>
        <begin position="210"/>
        <end position="221"/>
    </location>
</feature>
<dbReference type="SUPFAM" id="SSF54695">
    <property type="entry name" value="POZ domain"/>
    <property type="match status" value="1"/>
</dbReference>
<dbReference type="PROSITE" id="PS50097">
    <property type="entry name" value="BTB"/>
    <property type="match status" value="1"/>
</dbReference>
<keyword evidence="12" id="KW-1185">Reference proteome</keyword>
<feature type="domain" description="C2H2-type" evidence="10">
    <location>
        <begin position="428"/>
        <end position="456"/>
    </location>
</feature>
<dbReference type="SMART" id="SM00225">
    <property type="entry name" value="BTB"/>
    <property type="match status" value="1"/>
</dbReference>
<feature type="region of interest" description="Disordered" evidence="8">
    <location>
        <begin position="700"/>
        <end position="755"/>
    </location>
</feature>
<feature type="compositionally biased region" description="Polar residues" evidence="8">
    <location>
        <begin position="714"/>
        <end position="723"/>
    </location>
</feature>
<dbReference type="GO" id="GO:0000978">
    <property type="term" value="F:RNA polymerase II cis-regulatory region sequence-specific DNA binding"/>
    <property type="evidence" value="ECO:0007669"/>
    <property type="project" value="TreeGrafter"/>
</dbReference>
<dbReference type="Pfam" id="PF00096">
    <property type="entry name" value="zf-C2H2"/>
    <property type="match status" value="1"/>
</dbReference>
<evidence type="ECO:0000313" key="11">
    <source>
        <dbReference type="EMBL" id="QQP35248.1"/>
    </source>
</evidence>
<feature type="region of interest" description="Disordered" evidence="8">
    <location>
        <begin position="206"/>
        <end position="227"/>
    </location>
</feature>
<protein>
    <submittedName>
        <fullName evidence="11">Zinc finger protein 574like</fullName>
    </submittedName>
</protein>
<keyword evidence="5" id="KW-0862">Zinc</keyword>
<dbReference type="GO" id="GO:0008270">
    <property type="term" value="F:zinc ion binding"/>
    <property type="evidence" value="ECO:0007669"/>
    <property type="project" value="UniProtKB-KW"/>
</dbReference>
<feature type="domain" description="C2H2-type" evidence="10">
    <location>
        <begin position="495"/>
        <end position="522"/>
    </location>
</feature>
<evidence type="ECO:0000256" key="1">
    <source>
        <dbReference type="ARBA" id="ARBA00004123"/>
    </source>
</evidence>
<evidence type="ECO:0000256" key="5">
    <source>
        <dbReference type="ARBA" id="ARBA00022833"/>
    </source>
</evidence>
<dbReference type="Pfam" id="PF12171">
    <property type="entry name" value="zf-C2H2_jaz"/>
    <property type="match status" value="1"/>
</dbReference>
<dbReference type="SUPFAM" id="SSF57667">
    <property type="entry name" value="beta-beta-alpha zinc fingers"/>
    <property type="match status" value="1"/>
</dbReference>
<sequence>MSSSGGMMSMPDLHTVAAAAAMASAQEEAAQQQAQQQAAAAQQQQQSGPRLCAGQKLIRRGYQQELLSQAKILCDRQDYVDLNIYCEDGVVKAHQMLLAVASPFLKLLFQTSPNYGLDEISIILPEVKSCLVQALIHFVYTGTVVSKEDHFYSLMKLVYALNINASIEAESTNEKPTTFSAPALSLHAEKVVSAAALFNAASHHPSAGGLQHLSPSSLPHSQHQHQQHVLLSASSASPAKIPRLGQTLTLASNHGTLHHHKVSPGALPIQLPQTPVPLVNGISPSALPNQPVKPESVSYIQIDPTTGLSYKMEMPNGQHLTTVPVSSAVAAVTGQQGSSDDPLATIMNETIFTETSGGRVCDFSCDSRSREHNDEQCRDPGCSSLVCGGRPREQKRGKKRNGKENAILAESVDDLPCAPDDEDINTPYSCENCNKTIKGRVMLQAHQFQEHYDNPEIDNMHIGDKHACRVCLKLFTRNSDVKAHILRVHCGDRRYPCTMCGKRFKESTHLRKHLYTHTGERPHFCDLCNKGFQTSSDLKRHRRTRVHQERGTPKKPLQPTPQRLYSSSSLKHDQAVKSELSRWGEEDGEDADDPVASATTTSVIVSASSINSTAQALINNITQPLAPAVAAARSTVQPVSWSGQTSTTIDMKAIGNVATWSTAGSSQQISLPVVTSAAGSTLDLKAIAGGSSVDINALKWQQQQQQAGGRPNKNGASKRSASVESPVGGDEERLTVVEGMTPHKTTWNNEGGNLR</sequence>
<dbReference type="GO" id="GO:0005634">
    <property type="term" value="C:nucleus"/>
    <property type="evidence" value="ECO:0007669"/>
    <property type="project" value="UniProtKB-SubCell"/>
</dbReference>
<feature type="region of interest" description="Disordered" evidence="8">
    <location>
        <begin position="536"/>
        <end position="595"/>
    </location>
</feature>
<evidence type="ECO:0000256" key="3">
    <source>
        <dbReference type="ARBA" id="ARBA00022737"/>
    </source>
</evidence>
<dbReference type="PROSITE" id="PS50157">
    <property type="entry name" value="ZINC_FINGER_C2H2_2"/>
    <property type="match status" value="4"/>
</dbReference>
<organism evidence="11 12">
    <name type="scientific">Caligus rogercresseyi</name>
    <name type="common">Sea louse</name>
    <dbReference type="NCBI Taxonomy" id="217165"/>
    <lineage>
        <taxon>Eukaryota</taxon>
        <taxon>Metazoa</taxon>
        <taxon>Ecdysozoa</taxon>
        <taxon>Arthropoda</taxon>
        <taxon>Crustacea</taxon>
        <taxon>Multicrustacea</taxon>
        <taxon>Hexanauplia</taxon>
        <taxon>Copepoda</taxon>
        <taxon>Siphonostomatoida</taxon>
        <taxon>Caligidae</taxon>
        <taxon>Caligus</taxon>
    </lineage>
</organism>
<feature type="compositionally biased region" description="Polar residues" evidence="8">
    <location>
        <begin position="560"/>
        <end position="569"/>
    </location>
</feature>
<feature type="domain" description="C2H2-type" evidence="10">
    <location>
        <begin position="523"/>
        <end position="552"/>
    </location>
</feature>
<feature type="compositionally biased region" description="Basic and acidic residues" evidence="8">
    <location>
        <begin position="570"/>
        <end position="585"/>
    </location>
</feature>
<evidence type="ECO:0000256" key="8">
    <source>
        <dbReference type="SAM" id="MobiDB-lite"/>
    </source>
</evidence>
<dbReference type="InterPro" id="IPR022755">
    <property type="entry name" value="Znf_C2H2_jaz"/>
</dbReference>
<dbReference type="Gene3D" id="3.30.160.60">
    <property type="entry name" value="Classic Zinc Finger"/>
    <property type="match status" value="3"/>
</dbReference>
<dbReference type="FunFam" id="3.30.160.60:FF:000145">
    <property type="entry name" value="Zinc finger protein 574"/>
    <property type="match status" value="1"/>
</dbReference>
<keyword evidence="2" id="KW-0479">Metal-binding</keyword>
<evidence type="ECO:0000256" key="2">
    <source>
        <dbReference type="ARBA" id="ARBA00022723"/>
    </source>
</evidence>
<dbReference type="InterPro" id="IPR011333">
    <property type="entry name" value="SKP1/BTB/POZ_sf"/>
</dbReference>
<proteinExistence type="predicted"/>
<dbReference type="Pfam" id="PF00651">
    <property type="entry name" value="BTB"/>
    <property type="match status" value="1"/>
</dbReference>
<accession>A0A7T8GNX9</accession>
<comment type="subcellular location">
    <subcellularLocation>
        <location evidence="1">Nucleus</location>
    </subcellularLocation>
</comment>
<feature type="domain" description="BTB" evidence="9">
    <location>
        <begin position="80"/>
        <end position="148"/>
    </location>
</feature>
<dbReference type="AlphaFoldDB" id="A0A7T8GNX9"/>
<dbReference type="InterPro" id="IPR000210">
    <property type="entry name" value="BTB/POZ_dom"/>
</dbReference>
<dbReference type="FunFam" id="3.30.160.60:FF:000690">
    <property type="entry name" value="Zinc finger protein 354C"/>
    <property type="match status" value="1"/>
</dbReference>
<evidence type="ECO:0000259" key="10">
    <source>
        <dbReference type="PROSITE" id="PS50157"/>
    </source>
</evidence>
<dbReference type="GO" id="GO:0003682">
    <property type="term" value="F:chromatin binding"/>
    <property type="evidence" value="ECO:0007669"/>
    <property type="project" value="UniProtKB-ARBA"/>
</dbReference>